<dbReference type="RefSeq" id="WP_020449676.1">
    <property type="nucleotide sequence ID" value="NZ_CAYAYA010000049.1"/>
</dbReference>
<dbReference type="GO" id="GO:0065003">
    <property type="term" value="P:protein-containing complex assembly"/>
    <property type="evidence" value="ECO:0007669"/>
    <property type="project" value="InterPro"/>
</dbReference>
<organism evidence="2 3">
    <name type="scientific">Candidatus Methanomassiliicoccus intestinalis</name>
    <dbReference type="NCBI Taxonomy" id="1406512"/>
    <lineage>
        <taxon>Archaea</taxon>
        <taxon>Methanobacteriati</taxon>
        <taxon>Thermoplasmatota</taxon>
        <taxon>Thermoplasmata</taxon>
        <taxon>Methanomassiliicoccales</taxon>
        <taxon>Methanomassiliicoccaceae</taxon>
        <taxon>Methanomassiliicoccus</taxon>
    </lineage>
</organism>
<protein>
    <recommendedName>
        <fullName evidence="1">Urease accessory protein UreE C-terminal domain-containing protein</fullName>
    </recommendedName>
</protein>
<dbReference type="GO" id="GO:0016151">
    <property type="term" value="F:nickel cation binding"/>
    <property type="evidence" value="ECO:0007669"/>
    <property type="project" value="InterPro"/>
</dbReference>
<evidence type="ECO:0000313" key="3">
    <source>
        <dbReference type="Proteomes" id="UP000752814"/>
    </source>
</evidence>
<dbReference type="Proteomes" id="UP000752814">
    <property type="component" value="Unassembled WGS sequence"/>
</dbReference>
<gene>
    <name evidence="2" type="ORF">A3207_06055</name>
</gene>
<evidence type="ECO:0000313" key="2">
    <source>
        <dbReference type="EMBL" id="TQS84391.1"/>
    </source>
</evidence>
<dbReference type="InterPro" id="IPR007864">
    <property type="entry name" value="UreE_C_dom"/>
</dbReference>
<name>A0A8J8PHF8_9ARCH</name>
<dbReference type="EMBL" id="LVVT01000002">
    <property type="protein sequence ID" value="TQS84391.1"/>
    <property type="molecule type" value="Genomic_DNA"/>
</dbReference>
<evidence type="ECO:0000259" key="1">
    <source>
        <dbReference type="Pfam" id="PF05194"/>
    </source>
</evidence>
<dbReference type="GeneID" id="41324222"/>
<reference evidence="2" key="1">
    <citation type="submission" date="2016-03" db="EMBL/GenBank/DDBJ databases">
        <authorList>
            <person name="Borrel G."/>
            <person name="Mccann A."/>
            <person name="O'Toole P.W."/>
        </authorList>
    </citation>
    <scope>NUCLEOTIDE SEQUENCE</scope>
    <source>
        <strain evidence="2">183</strain>
    </source>
</reference>
<sequence>MEKFESKSEFSGDAEVLKINRSDASKGRVREGDIAIDLPRGEEIKHGDVFGPSSDGKYYRIEINPEDVLKISLIGDSKDLGSALRLGYMMGGRHMEVLIDGDEAYIPLDLPRTKLEHFIEHTGLNVETQIIQKSITSGSGYFRGEEHEHSH</sequence>
<dbReference type="GO" id="GO:0019627">
    <property type="term" value="P:urea metabolic process"/>
    <property type="evidence" value="ECO:0007669"/>
    <property type="project" value="InterPro"/>
</dbReference>
<dbReference type="Pfam" id="PF05194">
    <property type="entry name" value="UreE_C"/>
    <property type="match status" value="1"/>
</dbReference>
<comment type="caution">
    <text evidence="2">The sequence shown here is derived from an EMBL/GenBank/DDBJ whole genome shotgun (WGS) entry which is preliminary data.</text>
</comment>
<proteinExistence type="predicted"/>
<accession>A0A8J8PHF8</accession>
<dbReference type="AlphaFoldDB" id="A0A8J8PHF8"/>
<feature type="domain" description="Urease accessory protein UreE C-terminal" evidence="1">
    <location>
        <begin position="66"/>
        <end position="150"/>
    </location>
</feature>